<dbReference type="InterPro" id="IPR036770">
    <property type="entry name" value="Ankyrin_rpt-contain_sf"/>
</dbReference>
<accession>A0A2J7ZL95</accession>
<feature type="repeat" description="ANK" evidence="3">
    <location>
        <begin position="60"/>
        <end position="92"/>
    </location>
</feature>
<name>A0A2J7ZL95_9CHLO</name>
<comment type="caution">
    <text evidence="5">The sequence shown here is derived from an EMBL/GenBank/DDBJ whole genome shotgun (WGS) entry which is preliminary data.</text>
</comment>
<dbReference type="PROSITE" id="PS50297">
    <property type="entry name" value="ANK_REP_REGION"/>
    <property type="match status" value="2"/>
</dbReference>
<keyword evidence="6" id="KW-1185">Reference proteome</keyword>
<dbReference type="InterPro" id="IPR002110">
    <property type="entry name" value="Ankyrin_rpt"/>
</dbReference>
<dbReference type="GO" id="GO:0010468">
    <property type="term" value="P:regulation of gene expression"/>
    <property type="evidence" value="ECO:0007669"/>
    <property type="project" value="TreeGrafter"/>
</dbReference>
<organism evidence="5 6">
    <name type="scientific">Tetrabaena socialis</name>
    <dbReference type="NCBI Taxonomy" id="47790"/>
    <lineage>
        <taxon>Eukaryota</taxon>
        <taxon>Viridiplantae</taxon>
        <taxon>Chlorophyta</taxon>
        <taxon>core chlorophytes</taxon>
        <taxon>Chlorophyceae</taxon>
        <taxon>CS clade</taxon>
        <taxon>Chlamydomonadales</taxon>
        <taxon>Tetrabaenaceae</taxon>
        <taxon>Tetrabaena</taxon>
    </lineage>
</organism>
<evidence type="ECO:0000313" key="5">
    <source>
        <dbReference type="EMBL" id="PNH01039.1"/>
    </source>
</evidence>
<keyword evidence="1" id="KW-0677">Repeat</keyword>
<feature type="region of interest" description="Disordered" evidence="4">
    <location>
        <begin position="188"/>
        <end position="219"/>
    </location>
</feature>
<dbReference type="EMBL" id="PGGS01001040">
    <property type="protein sequence ID" value="PNH01039.1"/>
    <property type="molecule type" value="Genomic_DNA"/>
</dbReference>
<dbReference type="SUPFAM" id="SSF48403">
    <property type="entry name" value="Ankyrin repeat"/>
    <property type="match status" value="1"/>
</dbReference>
<dbReference type="Gene3D" id="1.25.40.20">
    <property type="entry name" value="Ankyrin repeat-containing domain"/>
    <property type="match status" value="1"/>
</dbReference>
<reference evidence="5 6" key="1">
    <citation type="journal article" date="2017" name="Mol. Biol. Evol.">
        <title>The 4-celled Tetrabaena socialis nuclear genome reveals the essential components for genetic control of cell number at the origin of multicellularity in the volvocine lineage.</title>
        <authorList>
            <person name="Featherston J."/>
            <person name="Arakaki Y."/>
            <person name="Hanschen E.R."/>
            <person name="Ferris P.J."/>
            <person name="Michod R.E."/>
            <person name="Olson B.J.S.C."/>
            <person name="Nozaki H."/>
            <person name="Durand P.M."/>
        </authorList>
    </citation>
    <scope>NUCLEOTIDE SEQUENCE [LARGE SCALE GENOMIC DNA]</scope>
    <source>
        <strain evidence="5 6">NIES-571</strain>
    </source>
</reference>
<dbReference type="AlphaFoldDB" id="A0A2J7ZL95"/>
<feature type="compositionally biased region" description="Low complexity" evidence="4">
    <location>
        <begin position="188"/>
        <end position="200"/>
    </location>
</feature>
<gene>
    <name evidence="5" type="ORF">TSOC_013093</name>
</gene>
<dbReference type="OrthoDB" id="546633at2759"/>
<evidence type="ECO:0000256" key="1">
    <source>
        <dbReference type="ARBA" id="ARBA00022737"/>
    </source>
</evidence>
<dbReference type="PROSITE" id="PS50088">
    <property type="entry name" value="ANK_REPEAT"/>
    <property type="match status" value="2"/>
</dbReference>
<dbReference type="Proteomes" id="UP000236333">
    <property type="component" value="Unassembled WGS sequence"/>
</dbReference>
<feature type="repeat" description="ANK" evidence="3">
    <location>
        <begin position="17"/>
        <end position="49"/>
    </location>
</feature>
<dbReference type="Pfam" id="PF00023">
    <property type="entry name" value="Ank"/>
    <property type="match status" value="2"/>
</dbReference>
<keyword evidence="2 3" id="KW-0040">ANK repeat</keyword>
<dbReference type="PANTHER" id="PTHR24124">
    <property type="entry name" value="ANKYRIN REPEAT FAMILY A"/>
    <property type="match status" value="1"/>
</dbReference>
<dbReference type="PANTHER" id="PTHR24124:SF14">
    <property type="entry name" value="CHROMOSOME UNDETERMINED SCAFFOLD_25, WHOLE GENOME SHOTGUN SEQUENCE"/>
    <property type="match status" value="1"/>
</dbReference>
<dbReference type="GO" id="GO:0005634">
    <property type="term" value="C:nucleus"/>
    <property type="evidence" value="ECO:0007669"/>
    <property type="project" value="TreeGrafter"/>
</dbReference>
<evidence type="ECO:0000256" key="2">
    <source>
        <dbReference type="ARBA" id="ARBA00023043"/>
    </source>
</evidence>
<sequence length="219" mass="22687">MEQGEAQSTLVDIYNDSGYTPLHYAVWAGSVAAIRALTSFEASLSARNVACGSDWVVSPLKSTPLHLAAHRGNVESVKLLLSAYAVQGVGDMRQPLRLHADRLSPAASATSAIDAPAPNGASSTVCCPKRSSTLLSFTDAAWRDGCCSAYAWAADPPTTAMNSRAAVWPRAAPRRTVTKSPALARSAASASSCSAGDSPSQMAFPRHAAELGRQAAASA</sequence>
<dbReference type="SMART" id="SM00248">
    <property type="entry name" value="ANK"/>
    <property type="match status" value="2"/>
</dbReference>
<evidence type="ECO:0000313" key="6">
    <source>
        <dbReference type="Proteomes" id="UP000236333"/>
    </source>
</evidence>
<evidence type="ECO:0000256" key="3">
    <source>
        <dbReference type="PROSITE-ProRule" id="PRU00023"/>
    </source>
</evidence>
<evidence type="ECO:0000256" key="4">
    <source>
        <dbReference type="SAM" id="MobiDB-lite"/>
    </source>
</evidence>
<protein>
    <submittedName>
        <fullName evidence="5">Uncharacterized protein</fullName>
    </submittedName>
</protein>
<proteinExistence type="predicted"/>